<reference evidence="1" key="1">
    <citation type="submission" date="2018-05" db="EMBL/GenBank/DDBJ databases">
        <authorList>
            <person name="Lanie J.A."/>
            <person name="Ng W.-L."/>
            <person name="Kazmierczak K.M."/>
            <person name="Andrzejewski T.M."/>
            <person name="Davidsen T.M."/>
            <person name="Wayne K.J."/>
            <person name="Tettelin H."/>
            <person name="Glass J.I."/>
            <person name="Rusch D."/>
            <person name="Podicherti R."/>
            <person name="Tsui H.-C.T."/>
            <person name="Winkler M.E."/>
        </authorList>
    </citation>
    <scope>NUCLEOTIDE SEQUENCE</scope>
</reference>
<dbReference type="Gene3D" id="3.90.1150.10">
    <property type="entry name" value="Aspartate Aminotransferase, domain 1"/>
    <property type="match status" value="1"/>
</dbReference>
<dbReference type="InterPro" id="IPR015422">
    <property type="entry name" value="PyrdxlP-dep_Trfase_small"/>
</dbReference>
<gene>
    <name evidence="1" type="ORF">METZ01_LOCUS315821</name>
</gene>
<dbReference type="SUPFAM" id="SSF53383">
    <property type="entry name" value="PLP-dependent transferases"/>
    <property type="match status" value="1"/>
</dbReference>
<dbReference type="InterPro" id="IPR015421">
    <property type="entry name" value="PyrdxlP-dep_Trfase_major"/>
</dbReference>
<dbReference type="InterPro" id="IPR015424">
    <property type="entry name" value="PyrdxlP-dep_Trfase"/>
</dbReference>
<name>A0A382NRH6_9ZZZZ</name>
<evidence type="ECO:0008006" key="2">
    <source>
        <dbReference type="Google" id="ProtNLM"/>
    </source>
</evidence>
<proteinExistence type="predicted"/>
<dbReference type="AlphaFoldDB" id="A0A382NRH6"/>
<protein>
    <recommendedName>
        <fullName evidence="2">Aminotransferase class I/classII domain-containing protein</fullName>
    </recommendedName>
</protein>
<feature type="non-terminal residue" evidence="1">
    <location>
        <position position="107"/>
    </location>
</feature>
<dbReference type="Gene3D" id="3.40.640.10">
    <property type="entry name" value="Type I PLP-dependent aspartate aminotransferase-like (Major domain)"/>
    <property type="match status" value="1"/>
</dbReference>
<sequence length="107" mass="12068">MIKPKAQIGHLYRTDDIGAGRNLPVLLDKNERTVPYEDELVRQLLASLDAKDLSKYPDQSGLYERLANFLGIDKEYLLLVSGADSGLKLFFETFLEPQQQLVTVTPT</sequence>
<accession>A0A382NRH6</accession>
<evidence type="ECO:0000313" key="1">
    <source>
        <dbReference type="EMBL" id="SVC62967.1"/>
    </source>
</evidence>
<organism evidence="1">
    <name type="scientific">marine metagenome</name>
    <dbReference type="NCBI Taxonomy" id="408172"/>
    <lineage>
        <taxon>unclassified sequences</taxon>
        <taxon>metagenomes</taxon>
        <taxon>ecological metagenomes</taxon>
    </lineage>
</organism>
<dbReference type="EMBL" id="UINC01101833">
    <property type="protein sequence ID" value="SVC62967.1"/>
    <property type="molecule type" value="Genomic_DNA"/>
</dbReference>